<name>A0A1I7NJ30_9BACT</name>
<accession>A0A1I7NJ30</accession>
<dbReference type="EC" id="5.1.3.32" evidence="5"/>
<dbReference type="Proteomes" id="UP000199537">
    <property type="component" value="Unassembled WGS sequence"/>
</dbReference>
<evidence type="ECO:0000256" key="3">
    <source>
        <dbReference type="ARBA" id="ARBA00023277"/>
    </source>
</evidence>
<keyword evidence="2" id="KW-0413">Isomerase</keyword>
<evidence type="ECO:0000256" key="4">
    <source>
        <dbReference type="ARBA" id="ARBA00023308"/>
    </source>
</evidence>
<protein>
    <recommendedName>
        <fullName evidence="5">L-rhamnose mutarotase</fullName>
        <ecNumber evidence="5">5.1.3.32</ecNumber>
    </recommendedName>
</protein>
<evidence type="ECO:0000313" key="6">
    <source>
        <dbReference type="EMBL" id="SFV34648.1"/>
    </source>
</evidence>
<dbReference type="STRING" id="1393122.SAMN05660895_2056"/>
<dbReference type="RefSeq" id="WP_092460249.1">
    <property type="nucleotide sequence ID" value="NZ_FPCJ01000001.1"/>
</dbReference>
<keyword evidence="3" id="KW-0119">Carbohydrate metabolism</keyword>
<evidence type="ECO:0000256" key="2">
    <source>
        <dbReference type="ARBA" id="ARBA00023235"/>
    </source>
</evidence>
<dbReference type="AlphaFoldDB" id="A0A1I7NJ30"/>
<evidence type="ECO:0000256" key="1">
    <source>
        <dbReference type="ARBA" id="ARBA00022490"/>
    </source>
</evidence>
<evidence type="ECO:0000256" key="5">
    <source>
        <dbReference type="NCBIfam" id="TIGR02625"/>
    </source>
</evidence>
<dbReference type="HAMAP" id="MF_01663">
    <property type="entry name" value="L_rham_rotase"/>
    <property type="match status" value="1"/>
</dbReference>
<dbReference type="InterPro" id="IPR013448">
    <property type="entry name" value="L-rhamnose_mutarotase"/>
</dbReference>
<dbReference type="SUPFAM" id="SSF54909">
    <property type="entry name" value="Dimeric alpha+beta barrel"/>
    <property type="match status" value="1"/>
</dbReference>
<keyword evidence="4" id="KW-0684">Rhamnose metabolism</keyword>
<reference evidence="7" key="1">
    <citation type="submission" date="2016-10" db="EMBL/GenBank/DDBJ databases">
        <authorList>
            <person name="Varghese N."/>
            <person name="Submissions S."/>
        </authorList>
    </citation>
    <scope>NUCLEOTIDE SEQUENCE [LARGE SCALE GENOMIC DNA]</scope>
    <source>
        <strain evidence="7">DSM 14807</strain>
    </source>
</reference>
<dbReference type="GO" id="GO:0019301">
    <property type="term" value="P:rhamnose catabolic process"/>
    <property type="evidence" value="ECO:0007669"/>
    <property type="project" value="UniProtKB-UniRule"/>
</dbReference>
<keyword evidence="1" id="KW-0963">Cytoplasm</keyword>
<dbReference type="PANTHER" id="PTHR34389">
    <property type="entry name" value="L-RHAMNOSE MUTAROTASE"/>
    <property type="match status" value="1"/>
</dbReference>
<dbReference type="EMBL" id="FPCJ01000001">
    <property type="protein sequence ID" value="SFV34648.1"/>
    <property type="molecule type" value="Genomic_DNA"/>
</dbReference>
<dbReference type="PANTHER" id="PTHR34389:SF2">
    <property type="entry name" value="L-RHAMNOSE MUTAROTASE"/>
    <property type="match status" value="1"/>
</dbReference>
<dbReference type="GO" id="GO:0062192">
    <property type="term" value="F:L-rhamnose mutarotase activity"/>
    <property type="evidence" value="ECO:0007669"/>
    <property type="project" value="UniProtKB-UniRule"/>
</dbReference>
<dbReference type="NCBIfam" id="TIGR02625">
    <property type="entry name" value="YiiL_rotase"/>
    <property type="match status" value="1"/>
</dbReference>
<organism evidence="6 7">
    <name type="scientific">Thermoflavifilum thermophilum</name>
    <dbReference type="NCBI Taxonomy" id="1393122"/>
    <lineage>
        <taxon>Bacteria</taxon>
        <taxon>Pseudomonadati</taxon>
        <taxon>Bacteroidota</taxon>
        <taxon>Chitinophagia</taxon>
        <taxon>Chitinophagales</taxon>
        <taxon>Chitinophagaceae</taxon>
        <taxon>Thermoflavifilum</taxon>
    </lineage>
</organism>
<gene>
    <name evidence="6" type="ORF">SAMN05660895_2056</name>
</gene>
<dbReference type="OrthoDB" id="9799608at2"/>
<sequence length="104" mass="12357">MKRIAFKMQLKPGCADEYKKRHDALWPELRQLLKDSGIHHYGIYLDEQSHSLFAALEIEDESRYAALPEHPLMQQWWAYMADIMDTHPDHSPISIPLKEMFYLE</sequence>
<dbReference type="InterPro" id="IPR011008">
    <property type="entry name" value="Dimeric_a/b-barrel"/>
</dbReference>
<dbReference type="GO" id="GO:0005737">
    <property type="term" value="C:cytoplasm"/>
    <property type="evidence" value="ECO:0007669"/>
    <property type="project" value="InterPro"/>
</dbReference>
<proteinExistence type="inferred from homology"/>
<dbReference type="Pfam" id="PF05336">
    <property type="entry name" value="rhaM"/>
    <property type="match status" value="1"/>
</dbReference>
<evidence type="ECO:0000313" key="7">
    <source>
        <dbReference type="Proteomes" id="UP000199537"/>
    </source>
</evidence>
<keyword evidence="7" id="KW-1185">Reference proteome</keyword>
<dbReference type="Gene3D" id="3.30.70.100">
    <property type="match status" value="1"/>
</dbReference>
<dbReference type="InterPro" id="IPR008000">
    <property type="entry name" value="Rham/fucose_mutarotase"/>
</dbReference>